<keyword evidence="1" id="KW-0812">Transmembrane</keyword>
<reference evidence="3" key="1">
    <citation type="journal article" date="2019" name="Int. J. Syst. Evol. Microbiol.">
        <title>The Global Catalogue of Microorganisms (GCM) 10K type strain sequencing project: providing services to taxonomists for standard genome sequencing and annotation.</title>
        <authorList>
            <consortium name="The Broad Institute Genomics Platform"/>
            <consortium name="The Broad Institute Genome Sequencing Center for Infectious Disease"/>
            <person name="Wu L."/>
            <person name="Ma J."/>
        </authorList>
    </citation>
    <scope>NUCLEOTIDE SEQUENCE [LARGE SCALE GENOMIC DNA]</scope>
    <source>
        <strain evidence="3">JCM 17919</strain>
    </source>
</reference>
<dbReference type="EMBL" id="BAABGY010000007">
    <property type="protein sequence ID" value="GAA4331949.1"/>
    <property type="molecule type" value="Genomic_DNA"/>
</dbReference>
<name>A0ABP8GZC3_9BACT</name>
<accession>A0ABP8GZC3</accession>
<evidence type="ECO:0008006" key="4">
    <source>
        <dbReference type="Google" id="ProtNLM"/>
    </source>
</evidence>
<dbReference type="Pfam" id="PF08113">
    <property type="entry name" value="CoxIIa"/>
    <property type="match status" value="1"/>
</dbReference>
<sequence length="64" mass="7439">MHFNHLFMELTEKIRTRPGTDSKPTEAEFDASFKPRGAIAFFLLLVLLSLATWYGIYFLMLQRG</sequence>
<gene>
    <name evidence="2" type="ORF">GCM10023184_24170</name>
</gene>
<organism evidence="2 3">
    <name type="scientific">Flaviaesturariibacter amylovorans</name>
    <dbReference type="NCBI Taxonomy" id="1084520"/>
    <lineage>
        <taxon>Bacteria</taxon>
        <taxon>Pseudomonadati</taxon>
        <taxon>Bacteroidota</taxon>
        <taxon>Chitinophagia</taxon>
        <taxon>Chitinophagales</taxon>
        <taxon>Chitinophagaceae</taxon>
        <taxon>Flaviaestuariibacter</taxon>
    </lineage>
</organism>
<dbReference type="InterPro" id="IPR012538">
    <property type="entry name" value="Cyt_c_oxidase_su2a"/>
</dbReference>
<feature type="transmembrane region" description="Helical" evidence="1">
    <location>
        <begin position="38"/>
        <end position="60"/>
    </location>
</feature>
<evidence type="ECO:0000313" key="2">
    <source>
        <dbReference type="EMBL" id="GAA4331949.1"/>
    </source>
</evidence>
<dbReference type="Proteomes" id="UP001501725">
    <property type="component" value="Unassembled WGS sequence"/>
</dbReference>
<evidence type="ECO:0000313" key="3">
    <source>
        <dbReference type="Proteomes" id="UP001501725"/>
    </source>
</evidence>
<comment type="caution">
    <text evidence="2">The sequence shown here is derived from an EMBL/GenBank/DDBJ whole genome shotgun (WGS) entry which is preliminary data.</text>
</comment>
<protein>
    <recommendedName>
        <fullName evidence="4">Cytochrome c oxidase subunit 2A</fullName>
    </recommendedName>
</protein>
<keyword evidence="3" id="KW-1185">Reference proteome</keyword>
<keyword evidence="1" id="KW-0472">Membrane</keyword>
<proteinExistence type="predicted"/>
<evidence type="ECO:0000256" key="1">
    <source>
        <dbReference type="SAM" id="Phobius"/>
    </source>
</evidence>
<keyword evidence="1" id="KW-1133">Transmembrane helix</keyword>